<dbReference type="PANTHER" id="PTHR31412:SF5">
    <property type="entry name" value="ZINC METALLOPROTEASE EGY2, CHLOROPLASTIC-RELATED"/>
    <property type="match status" value="1"/>
</dbReference>
<name>A0A7J6VD08_THATH</name>
<reference evidence="12 13" key="1">
    <citation type="submission" date="2020-06" db="EMBL/GenBank/DDBJ databases">
        <title>Transcriptomic and genomic resources for Thalictrum thalictroides and T. hernandezii: Facilitating candidate gene discovery in an emerging model plant lineage.</title>
        <authorList>
            <person name="Arias T."/>
            <person name="Riano-Pachon D.M."/>
            <person name="Di Stilio V.S."/>
        </authorList>
    </citation>
    <scope>NUCLEOTIDE SEQUENCE [LARGE SCALE GENOMIC DNA]</scope>
    <source>
        <strain evidence="13">cv. WT478/WT964</strain>
        <tissue evidence="12">Leaves</tissue>
    </source>
</reference>
<keyword evidence="8" id="KW-0809">Transit peptide</keyword>
<keyword evidence="13" id="KW-1185">Reference proteome</keyword>
<evidence type="ECO:0000256" key="5">
    <source>
        <dbReference type="ARBA" id="ARBA00022670"/>
    </source>
</evidence>
<evidence type="ECO:0000313" key="13">
    <source>
        <dbReference type="Proteomes" id="UP000554482"/>
    </source>
</evidence>
<keyword evidence="9" id="KW-1133">Transmembrane helix</keyword>
<evidence type="ECO:0000256" key="2">
    <source>
        <dbReference type="ARBA" id="ARBA00007931"/>
    </source>
</evidence>
<dbReference type="OrthoDB" id="1718798at2759"/>
<keyword evidence="5" id="KW-0645">Protease</keyword>
<keyword evidence="4" id="KW-0934">Plastid</keyword>
<evidence type="ECO:0000256" key="6">
    <source>
        <dbReference type="ARBA" id="ARBA00022692"/>
    </source>
</evidence>
<comment type="similarity">
    <text evidence="2">Belongs to the peptidase M50B family.</text>
</comment>
<keyword evidence="11" id="KW-0472">Membrane</keyword>
<proteinExistence type="inferred from homology"/>
<evidence type="ECO:0000256" key="10">
    <source>
        <dbReference type="ARBA" id="ARBA00023049"/>
    </source>
</evidence>
<evidence type="ECO:0000256" key="7">
    <source>
        <dbReference type="ARBA" id="ARBA00022801"/>
    </source>
</evidence>
<gene>
    <name evidence="12" type="ORF">FRX31_028303</name>
</gene>
<dbReference type="PANTHER" id="PTHR31412">
    <property type="entry name" value="ZINC METALLOPROTEASE EGY1"/>
    <property type="match status" value="1"/>
</dbReference>
<comment type="subcellular location">
    <subcellularLocation>
        <location evidence="1">Plastid</location>
        <location evidence="1">Chloroplast membrane</location>
        <topology evidence="1">Multi-pass membrane protein</topology>
    </subcellularLocation>
</comment>
<dbReference type="GO" id="GO:0031969">
    <property type="term" value="C:chloroplast membrane"/>
    <property type="evidence" value="ECO:0007669"/>
    <property type="project" value="UniProtKB-SubCell"/>
</dbReference>
<keyword evidence="3" id="KW-0150">Chloroplast</keyword>
<keyword evidence="6" id="KW-0812">Transmembrane</keyword>
<dbReference type="AlphaFoldDB" id="A0A7J6VD08"/>
<dbReference type="GO" id="GO:0008237">
    <property type="term" value="F:metallopeptidase activity"/>
    <property type="evidence" value="ECO:0007669"/>
    <property type="project" value="UniProtKB-KW"/>
</dbReference>
<feature type="non-terminal residue" evidence="12">
    <location>
        <position position="1"/>
    </location>
</feature>
<evidence type="ECO:0000256" key="8">
    <source>
        <dbReference type="ARBA" id="ARBA00022946"/>
    </source>
</evidence>
<evidence type="ECO:0000256" key="9">
    <source>
        <dbReference type="ARBA" id="ARBA00022989"/>
    </source>
</evidence>
<sequence length="88" mass="9987">MSTRSFANRFTEISTGKMTWLIHIVGNWQVLKKLLQKDDNLEVASGSPLPGLKQQGEPISIPKETIDILKDQVFGFDTFFVTSQEPYE</sequence>
<evidence type="ECO:0000256" key="1">
    <source>
        <dbReference type="ARBA" id="ARBA00004508"/>
    </source>
</evidence>
<evidence type="ECO:0000313" key="12">
    <source>
        <dbReference type="EMBL" id="KAF5182110.1"/>
    </source>
</evidence>
<organism evidence="12 13">
    <name type="scientific">Thalictrum thalictroides</name>
    <name type="common">Rue-anemone</name>
    <name type="synonym">Anemone thalictroides</name>
    <dbReference type="NCBI Taxonomy" id="46969"/>
    <lineage>
        <taxon>Eukaryota</taxon>
        <taxon>Viridiplantae</taxon>
        <taxon>Streptophyta</taxon>
        <taxon>Embryophyta</taxon>
        <taxon>Tracheophyta</taxon>
        <taxon>Spermatophyta</taxon>
        <taxon>Magnoliopsida</taxon>
        <taxon>Ranunculales</taxon>
        <taxon>Ranunculaceae</taxon>
        <taxon>Thalictroideae</taxon>
        <taxon>Thalictrum</taxon>
    </lineage>
</organism>
<keyword evidence="7" id="KW-0378">Hydrolase</keyword>
<protein>
    <submittedName>
        <fullName evidence="12">Ethylene-dependent gravitropism-deficient and yellow-green-like 2 isoform</fullName>
    </submittedName>
</protein>
<dbReference type="Proteomes" id="UP000554482">
    <property type="component" value="Unassembled WGS sequence"/>
</dbReference>
<evidence type="ECO:0000256" key="11">
    <source>
        <dbReference type="ARBA" id="ARBA00023136"/>
    </source>
</evidence>
<comment type="caution">
    <text evidence="12">The sequence shown here is derived from an EMBL/GenBank/DDBJ whole genome shotgun (WGS) entry which is preliminary data.</text>
</comment>
<dbReference type="GO" id="GO:0006508">
    <property type="term" value="P:proteolysis"/>
    <property type="evidence" value="ECO:0007669"/>
    <property type="project" value="UniProtKB-KW"/>
</dbReference>
<dbReference type="InterPro" id="IPR044838">
    <property type="entry name" value="EGY1-like"/>
</dbReference>
<accession>A0A7J6VD08</accession>
<evidence type="ECO:0000256" key="3">
    <source>
        <dbReference type="ARBA" id="ARBA00022528"/>
    </source>
</evidence>
<evidence type="ECO:0000256" key="4">
    <source>
        <dbReference type="ARBA" id="ARBA00022640"/>
    </source>
</evidence>
<keyword evidence="10" id="KW-0482">Metalloprotease</keyword>
<dbReference type="EMBL" id="JABWDY010035218">
    <property type="protein sequence ID" value="KAF5182110.1"/>
    <property type="molecule type" value="Genomic_DNA"/>
</dbReference>